<dbReference type="InterPro" id="IPR029058">
    <property type="entry name" value="AB_hydrolase_fold"/>
</dbReference>
<dbReference type="AlphaFoldDB" id="A0A2T3ZVX1"/>
<comment type="similarity">
    <text evidence="1 3">Belongs to the type-B carboxylesterase/lipase family.</text>
</comment>
<dbReference type="InterPro" id="IPR002018">
    <property type="entry name" value="CarbesteraseB"/>
</dbReference>
<name>A0A2T3ZVX1_TRIHA</name>
<dbReference type="InterPro" id="IPR019826">
    <property type="entry name" value="Carboxylesterase_B_AS"/>
</dbReference>
<dbReference type="PANTHER" id="PTHR11559">
    <property type="entry name" value="CARBOXYLESTERASE"/>
    <property type="match status" value="1"/>
</dbReference>
<sequence length="284" mass="30384">MLHSTTLASLLLVADLISAASHPLPPTVHLSSGTILGNTCKHTPVKQFQGVPYAHPPVGHRRFMPPELFNGRYPNGYLDATKPPPACIQWGSAFDVTDTPLSEDCLYLDVYVPPHATFKSSLPVKVFAYGGGNDGGAITYPLYDSCNLATDAIVVKFNYRLGPLGFLALPDAGIRGNMAIQDYLAALTWVKHNIKAFGGDSTKVMLFGQSAGADDTFVVSTLPEAKHLISAAVMESGGGQDVAPYKTATYTGKSYAKTLNCRSDDVSPHPSLNMKPFKLTMPPV</sequence>
<evidence type="ECO:0000259" key="4">
    <source>
        <dbReference type="Pfam" id="PF00135"/>
    </source>
</evidence>
<dbReference type="STRING" id="983964.A0A2T3ZVX1"/>
<keyword evidence="6" id="KW-1185">Reference proteome</keyword>
<evidence type="ECO:0000256" key="3">
    <source>
        <dbReference type="RuleBase" id="RU361235"/>
    </source>
</evidence>
<feature type="chain" id="PRO_5015375879" description="Carboxylic ester hydrolase" evidence="3">
    <location>
        <begin position="22"/>
        <end position="284"/>
    </location>
</feature>
<gene>
    <name evidence="5" type="ORF">M431DRAFT_99056</name>
</gene>
<dbReference type="Proteomes" id="UP000241690">
    <property type="component" value="Unassembled WGS sequence"/>
</dbReference>
<accession>A0A2T3ZVX1</accession>
<feature type="domain" description="Carboxylesterase type B" evidence="4">
    <location>
        <begin position="26"/>
        <end position="265"/>
    </location>
</feature>
<evidence type="ECO:0000256" key="1">
    <source>
        <dbReference type="ARBA" id="ARBA00005964"/>
    </source>
</evidence>
<dbReference type="PROSITE" id="PS00122">
    <property type="entry name" value="CARBOXYLESTERASE_B_1"/>
    <property type="match status" value="1"/>
</dbReference>
<dbReference type="SUPFAM" id="SSF53474">
    <property type="entry name" value="alpha/beta-Hydrolases"/>
    <property type="match status" value="1"/>
</dbReference>
<dbReference type="Pfam" id="PF00135">
    <property type="entry name" value="COesterase"/>
    <property type="match status" value="1"/>
</dbReference>
<dbReference type="PROSITE" id="PS00941">
    <property type="entry name" value="CARBOXYLESTERASE_B_2"/>
    <property type="match status" value="1"/>
</dbReference>
<dbReference type="GO" id="GO:0016787">
    <property type="term" value="F:hydrolase activity"/>
    <property type="evidence" value="ECO:0007669"/>
    <property type="project" value="UniProtKB-KW"/>
</dbReference>
<dbReference type="InterPro" id="IPR019819">
    <property type="entry name" value="Carboxylesterase_B_CS"/>
</dbReference>
<evidence type="ECO:0000256" key="2">
    <source>
        <dbReference type="ARBA" id="ARBA00022801"/>
    </source>
</evidence>
<evidence type="ECO:0000313" key="6">
    <source>
        <dbReference type="Proteomes" id="UP000241690"/>
    </source>
</evidence>
<dbReference type="EC" id="3.1.1.-" evidence="3"/>
<feature type="signal peptide" evidence="3">
    <location>
        <begin position="1"/>
        <end position="21"/>
    </location>
</feature>
<dbReference type="EMBL" id="KZ679696">
    <property type="protein sequence ID" value="PTB48873.1"/>
    <property type="molecule type" value="Genomic_DNA"/>
</dbReference>
<dbReference type="RefSeq" id="XP_024768550.1">
    <property type="nucleotide sequence ID" value="XM_024925108.1"/>
</dbReference>
<dbReference type="InterPro" id="IPR050309">
    <property type="entry name" value="Type-B_Carboxylest/Lipase"/>
</dbReference>
<protein>
    <recommendedName>
        <fullName evidence="3">Carboxylic ester hydrolase</fullName>
        <ecNumber evidence="3">3.1.1.-</ecNumber>
    </recommendedName>
</protein>
<dbReference type="GeneID" id="36633691"/>
<keyword evidence="2 3" id="KW-0378">Hydrolase</keyword>
<evidence type="ECO:0000313" key="5">
    <source>
        <dbReference type="EMBL" id="PTB48873.1"/>
    </source>
</evidence>
<reference evidence="5 6" key="1">
    <citation type="submission" date="2016-07" db="EMBL/GenBank/DDBJ databases">
        <title>Multiple horizontal gene transfer events from other fungi enriched the ability of initially mycotrophic Trichoderma (Ascomycota) to feed on dead plant biomass.</title>
        <authorList>
            <consortium name="DOE Joint Genome Institute"/>
            <person name="Aerts A."/>
            <person name="Atanasova L."/>
            <person name="Chenthamara K."/>
            <person name="Zhang J."/>
            <person name="Grujic M."/>
            <person name="Henrissat B."/>
            <person name="Kuo A."/>
            <person name="Salamov A."/>
            <person name="Lipzen A."/>
            <person name="Labutti K."/>
            <person name="Barry K."/>
            <person name="Miao Y."/>
            <person name="Rahimi M.J."/>
            <person name="Shen Q."/>
            <person name="Grigoriev I.V."/>
            <person name="Kubicek C.P."/>
            <person name="Druzhinina I.S."/>
        </authorList>
    </citation>
    <scope>NUCLEOTIDE SEQUENCE [LARGE SCALE GENOMIC DNA]</scope>
    <source>
        <strain evidence="5 6">CBS 226.95</strain>
    </source>
</reference>
<keyword evidence="3" id="KW-0732">Signal</keyword>
<proteinExistence type="inferred from homology"/>
<dbReference type="Gene3D" id="3.40.50.1820">
    <property type="entry name" value="alpha/beta hydrolase"/>
    <property type="match status" value="1"/>
</dbReference>
<organism evidence="5 6">
    <name type="scientific">Trichoderma harzianum CBS 226.95</name>
    <dbReference type="NCBI Taxonomy" id="983964"/>
    <lineage>
        <taxon>Eukaryota</taxon>
        <taxon>Fungi</taxon>
        <taxon>Dikarya</taxon>
        <taxon>Ascomycota</taxon>
        <taxon>Pezizomycotina</taxon>
        <taxon>Sordariomycetes</taxon>
        <taxon>Hypocreomycetidae</taxon>
        <taxon>Hypocreales</taxon>
        <taxon>Hypocreaceae</taxon>
        <taxon>Trichoderma</taxon>
    </lineage>
</organism>